<dbReference type="Pfam" id="PF08492">
    <property type="entry name" value="SRP72"/>
    <property type="match status" value="1"/>
</dbReference>
<dbReference type="GO" id="GO:0043022">
    <property type="term" value="F:ribosome binding"/>
    <property type="evidence" value="ECO:0007669"/>
    <property type="project" value="TreeGrafter"/>
</dbReference>
<dbReference type="EMBL" id="HBIP01022637">
    <property type="protein sequence ID" value="CAE0498485.1"/>
    <property type="molecule type" value="Transcribed_RNA"/>
</dbReference>
<evidence type="ECO:0000256" key="8">
    <source>
        <dbReference type="ARBA" id="ARBA00023274"/>
    </source>
</evidence>
<keyword evidence="5" id="KW-0963">Cytoplasm</keyword>
<feature type="domain" description="Signal recognition particle SRP72 subunit RNA-binding" evidence="10">
    <location>
        <begin position="623"/>
        <end position="680"/>
    </location>
</feature>
<evidence type="ECO:0000256" key="1">
    <source>
        <dbReference type="ARBA" id="ARBA00004240"/>
    </source>
</evidence>
<proteinExistence type="inferred from homology"/>
<reference evidence="12" key="1">
    <citation type="submission" date="2021-01" db="EMBL/GenBank/DDBJ databases">
        <authorList>
            <person name="Corre E."/>
            <person name="Pelletier E."/>
            <person name="Niang G."/>
            <person name="Scheremetjew M."/>
            <person name="Finn R."/>
            <person name="Kale V."/>
            <person name="Holt S."/>
            <person name="Cochrane G."/>
            <person name="Meng A."/>
            <person name="Brown T."/>
            <person name="Cohen L."/>
        </authorList>
    </citation>
    <scope>NUCLEOTIDE SEQUENCE</scope>
    <source>
        <strain evidence="12">CCMP1320</strain>
    </source>
</reference>
<dbReference type="PANTHER" id="PTHR14094:SF9">
    <property type="entry name" value="SIGNAL RECOGNITION PARTICLE SUBUNIT SRP72"/>
    <property type="match status" value="1"/>
</dbReference>
<dbReference type="Gene3D" id="1.25.40.10">
    <property type="entry name" value="Tetratricopeptide repeat domain"/>
    <property type="match status" value="3"/>
</dbReference>
<feature type="compositionally biased region" description="Basic and acidic residues" evidence="9">
    <location>
        <begin position="665"/>
        <end position="677"/>
    </location>
</feature>
<organism evidence="12">
    <name type="scientific">Dunaliella tertiolecta</name>
    <name type="common">Green alga</name>
    <dbReference type="NCBI Taxonomy" id="3047"/>
    <lineage>
        <taxon>Eukaryota</taxon>
        <taxon>Viridiplantae</taxon>
        <taxon>Chlorophyta</taxon>
        <taxon>core chlorophytes</taxon>
        <taxon>Chlorophyceae</taxon>
        <taxon>CS clade</taxon>
        <taxon>Chlamydomonadales</taxon>
        <taxon>Dunaliellaceae</taxon>
        <taxon>Dunaliella</taxon>
    </lineage>
</organism>
<evidence type="ECO:0000313" key="16">
    <source>
        <dbReference type="EMBL" id="CAE0498487.1"/>
    </source>
</evidence>
<gene>
    <name evidence="11" type="ORF">DTER00134_LOCUS13552</name>
    <name evidence="12" type="ORF">DTER00134_LOCUS13554</name>
    <name evidence="13" type="ORF">DTER00134_LOCUS13557</name>
    <name evidence="14" type="ORF">DTER00134_LOCUS13558</name>
    <name evidence="15" type="ORF">DTER00134_LOCUS13559</name>
    <name evidence="16" type="ORF">DTER00134_LOCUS13560</name>
</gene>
<dbReference type="EMBL" id="HBIP01022631">
    <property type="protein sequence ID" value="CAE0498479.1"/>
    <property type="molecule type" value="Transcribed_RNA"/>
</dbReference>
<evidence type="ECO:0000313" key="12">
    <source>
        <dbReference type="EMBL" id="CAE0498481.1"/>
    </source>
</evidence>
<dbReference type="GO" id="GO:0005786">
    <property type="term" value="C:signal recognition particle, endoplasmic reticulum targeting"/>
    <property type="evidence" value="ECO:0007669"/>
    <property type="project" value="UniProtKB-KW"/>
</dbReference>
<dbReference type="InterPro" id="IPR026270">
    <property type="entry name" value="SRP72"/>
</dbReference>
<dbReference type="GO" id="GO:0006614">
    <property type="term" value="P:SRP-dependent cotranslational protein targeting to membrane"/>
    <property type="evidence" value="ECO:0007669"/>
    <property type="project" value="InterPro"/>
</dbReference>
<dbReference type="InterPro" id="IPR013699">
    <property type="entry name" value="Signal_recog_part_SRP72_RNA-bd"/>
</dbReference>
<evidence type="ECO:0000313" key="11">
    <source>
        <dbReference type="EMBL" id="CAE0498479.1"/>
    </source>
</evidence>
<comment type="similarity">
    <text evidence="3">Belongs to the SRP72 family.</text>
</comment>
<dbReference type="EMBL" id="HBIP01022638">
    <property type="protein sequence ID" value="CAE0498486.1"/>
    <property type="molecule type" value="Transcribed_RNA"/>
</dbReference>
<dbReference type="AlphaFoldDB" id="A0A6S8L0J9"/>
<dbReference type="EMBL" id="HBIP01022639">
    <property type="protein sequence ID" value="CAE0498487.1"/>
    <property type="molecule type" value="Transcribed_RNA"/>
</dbReference>
<sequence length="735" mass="78140">MGDHLDSLWQQLSQSIADQDHKAALQAAEAILSQQPKDEDAYRAKLAALLQLSEWEKALQLISKSTGAGGSLQFEKAYCLYRLGKIEEALSTVSSLLPGGAGAEKDGGQHTQQALELAAQLQHRLGRSKECIQLYDMLFQQHKADGLDLKTNVLAAYVASGLSKEVPDLMAAMKITPKSSFEVGYNKACALVELGDFAAAELELKLAIKLGRETLFEEELTEKEVEEELAPLTVQLAYVLGRLGRAAEAQELHDKVLQLGGGSTEDLGAEHTRALAANNAFADGGRVDSLPAHKKSVAGAAKKLEAMLADASKPGSMRLTKALESRLSYTQSRLLHLNRGLAYLLAGRLPAAKEVATAVAAEDSRQQLQQQAQVLPHWTGAHLLPLLQAAIASKEDKAQEADALLAQAVGAHGYAPHSVVHLLLAQAQLALECGDARKGADLLSKAASVSKEAGQAGGLGPRAGSPALLATSVALYQRLGDFASVEALLESMLAAWTGCPDTLLCTTGVSWCLEGLADLKLKLGKVQEAEAALLRLQSLGVNSAPVLKLQARLLRALASSDPLRPAGLARGLPSLAAEIRGMDVDALEENTLLSARRAGGDTETASAGPAETSGQKRGAASMEVDGNTAEDEKKRVKKKRTHKRKPRLPKGYDPSQPNGGLPPPDPERWLPKWERSDFKKKKKKSSARDRDTKGGGAQGAGKVDESLDRTKNEGARAKQGPSKPQPPAGKKKGKR</sequence>
<feature type="compositionally biased region" description="Basic residues" evidence="9">
    <location>
        <begin position="635"/>
        <end position="648"/>
    </location>
</feature>
<feature type="compositionally biased region" description="Basic and acidic residues" evidence="9">
    <location>
        <begin position="702"/>
        <end position="716"/>
    </location>
</feature>
<accession>A0A6S8L0J9</accession>
<keyword evidence="6" id="KW-0256">Endoplasmic reticulum</keyword>
<dbReference type="GO" id="GO:0005783">
    <property type="term" value="C:endoplasmic reticulum"/>
    <property type="evidence" value="ECO:0007669"/>
    <property type="project" value="UniProtKB-SubCell"/>
</dbReference>
<evidence type="ECO:0000256" key="6">
    <source>
        <dbReference type="ARBA" id="ARBA00022824"/>
    </source>
</evidence>
<keyword evidence="7" id="KW-0733">Signal recognition particle</keyword>
<evidence type="ECO:0000313" key="15">
    <source>
        <dbReference type="EMBL" id="CAE0498486.1"/>
    </source>
</evidence>
<keyword evidence="8" id="KW-0687">Ribonucleoprotein</keyword>
<dbReference type="PANTHER" id="PTHR14094">
    <property type="entry name" value="SIGNAL RECOGNITION PARTICLE 72"/>
    <property type="match status" value="1"/>
</dbReference>
<evidence type="ECO:0000256" key="9">
    <source>
        <dbReference type="SAM" id="MobiDB-lite"/>
    </source>
</evidence>
<dbReference type="SUPFAM" id="SSF48452">
    <property type="entry name" value="TPR-like"/>
    <property type="match status" value="1"/>
</dbReference>
<dbReference type="PIRSF" id="PIRSF038922">
    <property type="entry name" value="SRP72"/>
    <property type="match status" value="1"/>
</dbReference>
<evidence type="ECO:0000256" key="7">
    <source>
        <dbReference type="ARBA" id="ARBA00023135"/>
    </source>
</evidence>
<evidence type="ECO:0000256" key="3">
    <source>
        <dbReference type="ARBA" id="ARBA00007676"/>
    </source>
</evidence>
<evidence type="ECO:0000256" key="2">
    <source>
        <dbReference type="ARBA" id="ARBA00004496"/>
    </source>
</evidence>
<dbReference type="GO" id="GO:0008312">
    <property type="term" value="F:7S RNA binding"/>
    <property type="evidence" value="ECO:0007669"/>
    <property type="project" value="InterPro"/>
</dbReference>
<evidence type="ECO:0000313" key="13">
    <source>
        <dbReference type="EMBL" id="CAE0498484.1"/>
    </source>
</evidence>
<evidence type="ECO:0000313" key="14">
    <source>
        <dbReference type="EMBL" id="CAE0498485.1"/>
    </source>
</evidence>
<feature type="region of interest" description="Disordered" evidence="9">
    <location>
        <begin position="596"/>
        <end position="735"/>
    </location>
</feature>
<dbReference type="EMBL" id="HBIP01022636">
    <property type="protein sequence ID" value="CAE0498484.1"/>
    <property type="molecule type" value="Transcribed_RNA"/>
</dbReference>
<dbReference type="InterPro" id="IPR011990">
    <property type="entry name" value="TPR-like_helical_dom_sf"/>
</dbReference>
<comment type="subcellular location">
    <subcellularLocation>
        <location evidence="2">Cytoplasm</location>
    </subcellularLocation>
    <subcellularLocation>
        <location evidence="1">Endoplasmic reticulum</location>
    </subcellularLocation>
</comment>
<name>A0A6S8L0J9_DUNTE</name>
<evidence type="ECO:0000259" key="10">
    <source>
        <dbReference type="Pfam" id="PF08492"/>
    </source>
</evidence>
<dbReference type="EMBL" id="HBIP01022633">
    <property type="protein sequence ID" value="CAE0498481.1"/>
    <property type="molecule type" value="Transcribed_RNA"/>
</dbReference>
<protein>
    <recommendedName>
        <fullName evidence="4">Signal recognition particle subunit SRP72</fullName>
    </recommendedName>
</protein>
<evidence type="ECO:0000256" key="5">
    <source>
        <dbReference type="ARBA" id="ARBA00022490"/>
    </source>
</evidence>
<evidence type="ECO:0000256" key="4">
    <source>
        <dbReference type="ARBA" id="ARBA00018350"/>
    </source>
</evidence>